<evidence type="ECO:0000313" key="1">
    <source>
        <dbReference type="EMBL" id="GAB20007.1"/>
    </source>
</evidence>
<protein>
    <recommendedName>
        <fullName evidence="3">Iron-containing redox enzyme family protein</fullName>
    </recommendedName>
</protein>
<dbReference type="STRING" id="1077974.GOEFS_105_00180"/>
<dbReference type="Gene3D" id="1.20.910.10">
    <property type="entry name" value="Heme oxygenase-like"/>
    <property type="match status" value="1"/>
</dbReference>
<keyword evidence="2" id="KW-1185">Reference proteome</keyword>
<sequence length="363" mass="39334">MPPARGELSAAVITRLRGEGPDIGVAQVKSAIARAGSVLDDDDCQLTLTLLYELHLRGIGEVPDEMQWAPDLLAVRSVLEEAMWAEVAALLHSDTVAEAASPRWPARAGAQVDAARRSDIVAERIETSARPASATVERLWQMTADDDGPGLSSHIRDDATLAELREVLIHRSPYQLREADVHTLGIPRLSGQPKAALIEVQADEYGGGQLSHMHSVLFAQTMIAAGLSARYMHYLPRVPAVTLASLNVLSYFGLHRNRLGELIGHLAAIEMTSSAPAKRYSAGLARLGFDTGARKFYDEHIEADAVHEQIVARDLVAQWVGEDAARSRQVLDGAAAFLLLEQRIGDHVLSSWMAGRSSLLESP</sequence>
<gene>
    <name evidence="1" type="ORF">GOEFS_105_00180</name>
</gene>
<organism evidence="1 2">
    <name type="scientific">Gordonia effusa NBRC 100432</name>
    <dbReference type="NCBI Taxonomy" id="1077974"/>
    <lineage>
        <taxon>Bacteria</taxon>
        <taxon>Bacillati</taxon>
        <taxon>Actinomycetota</taxon>
        <taxon>Actinomycetes</taxon>
        <taxon>Mycobacteriales</taxon>
        <taxon>Gordoniaceae</taxon>
        <taxon>Gordonia</taxon>
    </lineage>
</organism>
<dbReference type="SUPFAM" id="SSF48613">
    <property type="entry name" value="Heme oxygenase-like"/>
    <property type="match status" value="1"/>
</dbReference>
<evidence type="ECO:0008006" key="3">
    <source>
        <dbReference type="Google" id="ProtNLM"/>
    </source>
</evidence>
<proteinExistence type="predicted"/>
<dbReference type="SMART" id="SM01236">
    <property type="entry name" value="Haem_oxygenase_2"/>
    <property type="match status" value="1"/>
</dbReference>
<name>H0R4K6_9ACTN</name>
<dbReference type="Pfam" id="PF14518">
    <property type="entry name" value="Haem_oxygenas_2"/>
    <property type="match status" value="1"/>
</dbReference>
<accession>H0R4K6</accession>
<dbReference type="AlphaFoldDB" id="H0R4K6"/>
<reference evidence="1 2" key="1">
    <citation type="submission" date="2011-12" db="EMBL/GenBank/DDBJ databases">
        <title>Whole genome shotgun sequence of Gordonia effusa NBRC 100432.</title>
        <authorList>
            <person name="Yoshida I."/>
            <person name="Takarada H."/>
            <person name="Hosoyama A."/>
            <person name="Tsuchikane K."/>
            <person name="Katsumata H."/>
            <person name="Yamazaki S."/>
            <person name="Fujita N."/>
        </authorList>
    </citation>
    <scope>NUCLEOTIDE SEQUENCE [LARGE SCALE GENOMIC DNA]</scope>
    <source>
        <strain evidence="1 2">NBRC 100432</strain>
    </source>
</reference>
<dbReference type="InterPro" id="IPR016084">
    <property type="entry name" value="Haem_Oase-like_multi-hlx"/>
</dbReference>
<dbReference type="EMBL" id="BAEH01000105">
    <property type="protein sequence ID" value="GAB20007.1"/>
    <property type="molecule type" value="Genomic_DNA"/>
</dbReference>
<dbReference type="eggNOG" id="ENOG502Z8NQ">
    <property type="taxonomic scope" value="Bacteria"/>
</dbReference>
<comment type="caution">
    <text evidence="1">The sequence shown here is derived from an EMBL/GenBank/DDBJ whole genome shotgun (WGS) entry which is preliminary data.</text>
</comment>
<evidence type="ECO:0000313" key="2">
    <source>
        <dbReference type="Proteomes" id="UP000035034"/>
    </source>
</evidence>
<dbReference type="Proteomes" id="UP000035034">
    <property type="component" value="Unassembled WGS sequence"/>
</dbReference>